<dbReference type="InterPro" id="IPR052053">
    <property type="entry name" value="IM_YidH-like"/>
</dbReference>
<reference evidence="8" key="2">
    <citation type="submission" date="2021-01" db="EMBL/GenBank/DDBJ databases">
        <authorList>
            <person name="Schikora-Tamarit M.A."/>
        </authorList>
    </citation>
    <scope>NUCLEOTIDE SEQUENCE</scope>
    <source>
        <strain evidence="8">CBS2887</strain>
    </source>
</reference>
<reference evidence="8" key="1">
    <citation type="journal article" date="2021" name="Open Biol.">
        <title>Shared evolutionary footprints suggest mitochondrial oxidative damage underlies multiple complex I losses in fungi.</title>
        <authorList>
            <person name="Schikora-Tamarit M.A."/>
            <person name="Marcet-Houben M."/>
            <person name="Nosek J."/>
            <person name="Gabaldon T."/>
        </authorList>
    </citation>
    <scope>NUCLEOTIDE SEQUENCE</scope>
    <source>
        <strain evidence="8">CBS2887</strain>
    </source>
</reference>
<evidence type="ECO:0000313" key="8">
    <source>
        <dbReference type="EMBL" id="KAH3686413.1"/>
    </source>
</evidence>
<keyword evidence="9" id="KW-1185">Reference proteome</keyword>
<evidence type="ECO:0000256" key="3">
    <source>
        <dbReference type="ARBA" id="ARBA00022692"/>
    </source>
</evidence>
<dbReference type="Pfam" id="PF02656">
    <property type="entry name" value="DUF202"/>
    <property type="match status" value="1"/>
</dbReference>
<feature type="domain" description="DUF202" evidence="7">
    <location>
        <begin position="90"/>
        <end position="123"/>
    </location>
</feature>
<evidence type="ECO:0000256" key="4">
    <source>
        <dbReference type="ARBA" id="ARBA00022989"/>
    </source>
</evidence>
<dbReference type="Proteomes" id="UP000774326">
    <property type="component" value="Unassembled WGS sequence"/>
</dbReference>
<feature type="region of interest" description="Disordered" evidence="6">
    <location>
        <begin position="28"/>
        <end position="61"/>
    </location>
</feature>
<dbReference type="PANTHER" id="PTHR34187">
    <property type="entry name" value="FGR18P"/>
    <property type="match status" value="1"/>
</dbReference>
<protein>
    <recommendedName>
        <fullName evidence="7">DUF202 domain-containing protein</fullName>
    </recommendedName>
</protein>
<evidence type="ECO:0000313" key="9">
    <source>
        <dbReference type="Proteomes" id="UP000774326"/>
    </source>
</evidence>
<sequence>MRDVNDITAQADTATDPLRLTTENIETIQQQQTPQPSSSPLQTEQPDTVTSTNERAKMDESSPFVLDRSAWNLYGALDLGSEFIENKGPMANERTFLSWMRTSLALSSAGVGVTQLFKIATSGSDDERSEFLRDIGKPLGGMY</sequence>
<evidence type="ECO:0000256" key="5">
    <source>
        <dbReference type="ARBA" id="ARBA00023136"/>
    </source>
</evidence>
<keyword evidence="2" id="KW-1003">Cell membrane</keyword>
<dbReference type="InterPro" id="IPR003807">
    <property type="entry name" value="DUF202"/>
</dbReference>
<dbReference type="EMBL" id="JAEUBG010001443">
    <property type="protein sequence ID" value="KAH3686413.1"/>
    <property type="molecule type" value="Genomic_DNA"/>
</dbReference>
<name>A0A9P8Q9A0_WICPI</name>
<keyword evidence="3" id="KW-0812">Transmembrane</keyword>
<keyword evidence="4" id="KW-1133">Transmembrane helix</keyword>
<comment type="subcellular location">
    <subcellularLocation>
        <location evidence="1">Cell membrane</location>
        <topology evidence="1">Multi-pass membrane protein</topology>
    </subcellularLocation>
</comment>
<dbReference type="GO" id="GO:0005886">
    <property type="term" value="C:plasma membrane"/>
    <property type="evidence" value="ECO:0007669"/>
    <property type="project" value="UniProtKB-SubCell"/>
</dbReference>
<evidence type="ECO:0000256" key="2">
    <source>
        <dbReference type="ARBA" id="ARBA00022475"/>
    </source>
</evidence>
<accession>A0A9P8Q9A0</accession>
<dbReference type="OrthoDB" id="199599at2759"/>
<organism evidence="8 9">
    <name type="scientific">Wickerhamomyces pijperi</name>
    <name type="common">Yeast</name>
    <name type="synonym">Pichia pijperi</name>
    <dbReference type="NCBI Taxonomy" id="599730"/>
    <lineage>
        <taxon>Eukaryota</taxon>
        <taxon>Fungi</taxon>
        <taxon>Dikarya</taxon>
        <taxon>Ascomycota</taxon>
        <taxon>Saccharomycotina</taxon>
        <taxon>Saccharomycetes</taxon>
        <taxon>Phaffomycetales</taxon>
        <taxon>Wickerhamomycetaceae</taxon>
        <taxon>Wickerhamomyces</taxon>
    </lineage>
</organism>
<feature type="compositionally biased region" description="Low complexity" evidence="6">
    <location>
        <begin position="28"/>
        <end position="45"/>
    </location>
</feature>
<gene>
    <name evidence="8" type="ORF">WICPIJ_002592</name>
</gene>
<evidence type="ECO:0000259" key="7">
    <source>
        <dbReference type="Pfam" id="PF02656"/>
    </source>
</evidence>
<dbReference type="PANTHER" id="PTHR34187:SF2">
    <property type="entry name" value="DUF202 DOMAIN-CONTAINING PROTEIN"/>
    <property type="match status" value="1"/>
</dbReference>
<comment type="caution">
    <text evidence="8">The sequence shown here is derived from an EMBL/GenBank/DDBJ whole genome shotgun (WGS) entry which is preliminary data.</text>
</comment>
<evidence type="ECO:0000256" key="6">
    <source>
        <dbReference type="SAM" id="MobiDB-lite"/>
    </source>
</evidence>
<evidence type="ECO:0000256" key="1">
    <source>
        <dbReference type="ARBA" id="ARBA00004651"/>
    </source>
</evidence>
<feature type="region of interest" description="Disordered" evidence="6">
    <location>
        <begin position="1"/>
        <end position="20"/>
    </location>
</feature>
<proteinExistence type="predicted"/>
<keyword evidence="5" id="KW-0472">Membrane</keyword>
<dbReference type="AlphaFoldDB" id="A0A9P8Q9A0"/>